<sequence>MAPKEAKPYGLSSTSPGRHARIMGDIGRGRSSSSGTEQSDTPRIEFRQLTDLSQPGHTIYALLGRNDQVLQQTVSAGWPEEN</sequence>
<dbReference type="EMBL" id="JASBWU010000007">
    <property type="protein sequence ID" value="KAJ9120007.1"/>
    <property type="molecule type" value="Genomic_DNA"/>
</dbReference>
<name>A0ACC2X7X9_9TREE</name>
<dbReference type="Proteomes" id="UP001243375">
    <property type="component" value="Unassembled WGS sequence"/>
</dbReference>
<keyword evidence="2" id="KW-1185">Reference proteome</keyword>
<reference evidence="1" key="1">
    <citation type="submission" date="2023-04" db="EMBL/GenBank/DDBJ databases">
        <title>Draft Genome sequencing of Naganishia species isolated from polar environments using Oxford Nanopore Technology.</title>
        <authorList>
            <person name="Leo P."/>
            <person name="Venkateswaran K."/>
        </authorList>
    </citation>
    <scope>NUCLEOTIDE SEQUENCE</scope>
    <source>
        <strain evidence="1">MNA-CCFEE 5425</strain>
    </source>
</reference>
<organism evidence="1 2">
    <name type="scientific">Naganishia vaughanmartiniae</name>
    <dbReference type="NCBI Taxonomy" id="1424756"/>
    <lineage>
        <taxon>Eukaryota</taxon>
        <taxon>Fungi</taxon>
        <taxon>Dikarya</taxon>
        <taxon>Basidiomycota</taxon>
        <taxon>Agaricomycotina</taxon>
        <taxon>Tremellomycetes</taxon>
        <taxon>Filobasidiales</taxon>
        <taxon>Filobasidiaceae</taxon>
        <taxon>Naganishia</taxon>
    </lineage>
</organism>
<comment type="caution">
    <text evidence="1">The sequence shown here is derived from an EMBL/GenBank/DDBJ whole genome shotgun (WGS) entry which is preliminary data.</text>
</comment>
<accession>A0ACC2X7X9</accession>
<gene>
    <name evidence="1" type="ORF">QFC22_002904</name>
</gene>
<protein>
    <submittedName>
        <fullName evidence="1">Uncharacterized protein</fullName>
    </submittedName>
</protein>
<proteinExistence type="predicted"/>
<evidence type="ECO:0000313" key="1">
    <source>
        <dbReference type="EMBL" id="KAJ9120007.1"/>
    </source>
</evidence>
<evidence type="ECO:0000313" key="2">
    <source>
        <dbReference type="Proteomes" id="UP001243375"/>
    </source>
</evidence>